<name>A0A328WVL4_9FLAO</name>
<organism evidence="2 3">
    <name type="scientific">Flavobacterium lacus</name>
    <dbReference type="NCBI Taxonomy" id="1353778"/>
    <lineage>
        <taxon>Bacteria</taxon>
        <taxon>Pseudomonadati</taxon>
        <taxon>Bacteroidota</taxon>
        <taxon>Flavobacteriia</taxon>
        <taxon>Flavobacteriales</taxon>
        <taxon>Flavobacteriaceae</taxon>
        <taxon>Flavobacterium</taxon>
    </lineage>
</organism>
<gene>
    <name evidence="2" type="ORF">B0I10_10216</name>
</gene>
<evidence type="ECO:0000259" key="1">
    <source>
        <dbReference type="Pfam" id="PF10988"/>
    </source>
</evidence>
<dbReference type="InterPro" id="IPR021255">
    <property type="entry name" value="DUF2807"/>
</dbReference>
<dbReference type="AlphaFoldDB" id="A0A328WVL4"/>
<dbReference type="Gene3D" id="2.160.20.120">
    <property type="match status" value="1"/>
</dbReference>
<comment type="caution">
    <text evidence="2">The sequence shown here is derived from an EMBL/GenBank/DDBJ whole genome shotgun (WGS) entry which is preliminary data.</text>
</comment>
<evidence type="ECO:0000313" key="2">
    <source>
        <dbReference type="EMBL" id="RAR50222.1"/>
    </source>
</evidence>
<evidence type="ECO:0000313" key="3">
    <source>
        <dbReference type="Proteomes" id="UP000249518"/>
    </source>
</evidence>
<dbReference type="OrthoDB" id="1466971at2"/>
<reference evidence="2 3" key="1">
    <citation type="submission" date="2018-06" db="EMBL/GenBank/DDBJ databases">
        <title>Genomic Encyclopedia of Type Strains, Phase III (KMG-III): the genomes of soil and plant-associated and newly described type strains.</title>
        <authorList>
            <person name="Whitman W."/>
        </authorList>
    </citation>
    <scope>NUCLEOTIDE SEQUENCE [LARGE SCALE GENOMIC DNA]</scope>
    <source>
        <strain evidence="2 3">CGMCC 1.12504</strain>
    </source>
</reference>
<protein>
    <submittedName>
        <fullName evidence="2">Putative autotransporter adhesin-like protein</fullName>
    </submittedName>
</protein>
<feature type="domain" description="Putative auto-transporter adhesin head GIN" evidence="1">
    <location>
        <begin position="40"/>
        <end position="233"/>
    </location>
</feature>
<dbReference type="PROSITE" id="PS51257">
    <property type="entry name" value="PROKAR_LIPOPROTEIN"/>
    <property type="match status" value="1"/>
</dbReference>
<accession>A0A328WVL4</accession>
<dbReference type="Pfam" id="PF10988">
    <property type="entry name" value="DUF2807"/>
    <property type="match status" value="1"/>
</dbReference>
<keyword evidence="3" id="KW-1185">Reference proteome</keyword>
<proteinExistence type="predicted"/>
<sequence length="249" mass="27889">MKKHIFILLFSIVILSCENPADCVKSTGSMVIKEVEVTPFEYIRVYKGIGLVIKQGENYKVEVRSGENLIDDIEVKVRDNTLFLRDKTTCNWVRDYGQTTVYITAPNLIEIRSKTEQNIVSDGVLTYPSLNLIALDKDGDGEDGAGTGDFTLQIDNVNLFIGNNNVSRYYISGKTNDCFVGFYNGNGIVKAENLEITNFGLFHRGFNDIHVNVLQSVTGDLYSTGNLVIHSNPSQVEVIQHYQGRVIYN</sequence>
<dbReference type="RefSeq" id="WP_112084781.1">
    <property type="nucleotide sequence ID" value="NZ_QLSV01000002.1"/>
</dbReference>
<dbReference type="EMBL" id="QLSV01000002">
    <property type="protein sequence ID" value="RAR50222.1"/>
    <property type="molecule type" value="Genomic_DNA"/>
</dbReference>
<dbReference type="Proteomes" id="UP000249518">
    <property type="component" value="Unassembled WGS sequence"/>
</dbReference>